<dbReference type="InterPro" id="IPR037768">
    <property type="entry name" value="C2B_Copine"/>
</dbReference>
<dbReference type="CTD" id="221184"/>
<dbReference type="InterPro" id="IPR000008">
    <property type="entry name" value="C2_dom"/>
</dbReference>
<comment type="similarity">
    <text evidence="4">Belongs to the copine family.</text>
</comment>
<evidence type="ECO:0000256" key="7">
    <source>
        <dbReference type="ARBA" id="ARBA00022723"/>
    </source>
</evidence>
<evidence type="ECO:0000256" key="12">
    <source>
        <dbReference type="ARBA" id="ARBA00053843"/>
    </source>
</evidence>
<reference evidence="18" key="1">
    <citation type="submission" date="2025-08" db="UniProtKB">
        <authorList>
            <consortium name="RefSeq"/>
        </authorList>
    </citation>
    <scope>IDENTIFICATION</scope>
</reference>
<dbReference type="InParanoid" id="A0A2Y9QKY6"/>
<feature type="domain" description="C2" evidence="16">
    <location>
        <begin position="138"/>
        <end position="263"/>
    </location>
</feature>
<keyword evidence="7" id="KW-0479">Metal-binding</keyword>
<evidence type="ECO:0000256" key="8">
    <source>
        <dbReference type="ARBA" id="ARBA00022737"/>
    </source>
</evidence>
<evidence type="ECO:0000256" key="10">
    <source>
        <dbReference type="ARBA" id="ARBA00023136"/>
    </source>
</evidence>
<keyword evidence="8" id="KW-0677">Repeat</keyword>
<dbReference type="KEGG" id="tmu:101361842"/>
<dbReference type="InterPro" id="IPR045052">
    <property type="entry name" value="Copine"/>
</dbReference>
<keyword evidence="5" id="KW-1003">Cell membrane</keyword>
<evidence type="ECO:0000256" key="14">
    <source>
        <dbReference type="ARBA" id="ARBA00081783"/>
    </source>
</evidence>
<dbReference type="GO" id="GO:0071277">
    <property type="term" value="P:cellular response to calcium ion"/>
    <property type="evidence" value="ECO:0007669"/>
    <property type="project" value="TreeGrafter"/>
</dbReference>
<dbReference type="RefSeq" id="XP_023582547.1">
    <property type="nucleotide sequence ID" value="XM_023726779.1"/>
</dbReference>
<evidence type="ECO:0000256" key="4">
    <source>
        <dbReference type="ARBA" id="ARBA00009048"/>
    </source>
</evidence>
<dbReference type="Pfam" id="PF07002">
    <property type="entry name" value="Copine"/>
    <property type="match status" value="1"/>
</dbReference>
<dbReference type="PANTHER" id="PTHR10857">
    <property type="entry name" value="COPINE"/>
    <property type="match status" value="1"/>
</dbReference>
<dbReference type="InterPro" id="IPR010734">
    <property type="entry name" value="Copine_C"/>
</dbReference>
<dbReference type="PROSITE" id="PS50004">
    <property type="entry name" value="C2"/>
    <property type="match status" value="2"/>
</dbReference>
<dbReference type="GO" id="GO:0005544">
    <property type="term" value="F:calcium-dependent phospholipid binding"/>
    <property type="evidence" value="ECO:0007669"/>
    <property type="project" value="InterPro"/>
</dbReference>
<dbReference type="InterPro" id="IPR035892">
    <property type="entry name" value="C2_domain_sf"/>
</dbReference>
<dbReference type="CDD" id="cd04047">
    <property type="entry name" value="C2B_Copine"/>
    <property type="match status" value="1"/>
</dbReference>
<dbReference type="CDD" id="cd04048">
    <property type="entry name" value="C2A_Copine"/>
    <property type="match status" value="1"/>
</dbReference>
<dbReference type="FunFam" id="2.60.40.150:FF:000042">
    <property type="entry name" value="Copine 3"/>
    <property type="match status" value="1"/>
</dbReference>
<dbReference type="SMART" id="SM00239">
    <property type="entry name" value="C2"/>
    <property type="match status" value="2"/>
</dbReference>
<dbReference type="GO" id="GO:0005634">
    <property type="term" value="C:nucleus"/>
    <property type="evidence" value="ECO:0007669"/>
    <property type="project" value="UniProtKB-SubCell"/>
</dbReference>
<comment type="function">
    <text evidence="12">Calcium-dependent phospholipid-binding protein that plays a role in calcium-mediated intracellular processes. Exhibits calcium-dependent cell membrane binding properties.</text>
</comment>
<evidence type="ECO:0000256" key="11">
    <source>
        <dbReference type="ARBA" id="ARBA00023242"/>
    </source>
</evidence>
<dbReference type="Pfam" id="PF00168">
    <property type="entry name" value="C2"/>
    <property type="match status" value="2"/>
</dbReference>
<evidence type="ECO:0000256" key="6">
    <source>
        <dbReference type="ARBA" id="ARBA00022490"/>
    </source>
</evidence>
<keyword evidence="6" id="KW-0963">Cytoplasm</keyword>
<dbReference type="GO" id="GO:0005737">
    <property type="term" value="C:cytoplasm"/>
    <property type="evidence" value="ECO:0007669"/>
    <property type="project" value="UniProtKB-SubCell"/>
</dbReference>
<feature type="region of interest" description="Disordered" evidence="15">
    <location>
        <begin position="363"/>
        <end position="386"/>
    </location>
</feature>
<evidence type="ECO:0000256" key="9">
    <source>
        <dbReference type="ARBA" id="ARBA00022837"/>
    </source>
</evidence>
<feature type="domain" description="C2" evidence="16">
    <location>
        <begin position="6"/>
        <end position="131"/>
    </location>
</feature>
<evidence type="ECO:0000256" key="3">
    <source>
        <dbReference type="ARBA" id="ARBA00004496"/>
    </source>
</evidence>
<accession>A0A2Y9QKY6</accession>
<organism evidence="17 18">
    <name type="scientific">Trichechus manatus latirostris</name>
    <name type="common">Florida manatee</name>
    <dbReference type="NCBI Taxonomy" id="127582"/>
    <lineage>
        <taxon>Eukaryota</taxon>
        <taxon>Metazoa</taxon>
        <taxon>Chordata</taxon>
        <taxon>Craniata</taxon>
        <taxon>Vertebrata</taxon>
        <taxon>Euteleostomi</taxon>
        <taxon>Mammalia</taxon>
        <taxon>Eutheria</taxon>
        <taxon>Afrotheria</taxon>
        <taxon>Sirenia</taxon>
        <taxon>Trichechidae</taxon>
        <taxon>Trichechus</taxon>
    </lineage>
</organism>
<dbReference type="PANTHER" id="PTHR10857:SF3">
    <property type="entry name" value="COPINE-2"/>
    <property type="match status" value="1"/>
</dbReference>
<dbReference type="Gene3D" id="2.60.40.150">
    <property type="entry name" value="C2 domain"/>
    <property type="match status" value="2"/>
</dbReference>
<gene>
    <name evidence="18" type="primary">CPNE2</name>
</gene>
<keyword evidence="11" id="KW-0539">Nucleus</keyword>
<dbReference type="GO" id="GO:0005886">
    <property type="term" value="C:plasma membrane"/>
    <property type="evidence" value="ECO:0007669"/>
    <property type="project" value="UniProtKB-SubCell"/>
</dbReference>
<evidence type="ECO:0000313" key="17">
    <source>
        <dbReference type="Proteomes" id="UP000248480"/>
    </source>
</evidence>
<dbReference type="FunCoup" id="A0A2Y9QKY6">
    <property type="interactions" value="265"/>
</dbReference>
<sequence>MAYIPGGGAPAAGVAPVGTQYCVCKVELSVSGQNLLDRDVTSKSDPFCVLFTENDGRWMEYDRTETAVNNLNPAFSKKFVLDYHFEEVQKLKFALFDQDKSSMQLDEHDFLGQFSCSLGTIVSSKKMTRPLLLLNDKPAGKGLITIAAQELSDNRVITLSLAGRKLDKKDLFGKSDPFLEFYKPGNDGKWMLVHRTEVIKYTLDPVWKPFAVPLVSLCDGDMEKPIQVMCYDYDNDGGHDFIGEFQTSVSQMCGAHDGVPLEFECINPKKQRKKKNYKNSGIIILRSCKINRDYSFLDYILGGCQLMFTVGIDFTASNGNPLDPSSLHYINPMGTNEYLSAIWAVGQIIQDYDRVLQISGQNTQEASTSGGRSRVPHSQTHWSSGPAFSPCKVSQVTLGAAEKGRLVSGGQDASSFTSDGTQGGRKRQCVLWAVTRAVFRWMQGLQGQRTQGAGCPGRWLRFGCRWGRSTTFQGIRDVLEGWGREGKGTRGLRALLSAHLTRSLQQYFILLIITDGVISDMEETRHAVVQASKLPMSIIIVGVGNADFTAMEFLDGDSRMLRSHTGEEAARDIVQFVPFREFRNAAKETLAKAVLAELPQQVVQYFKHKNLPPTNSELA</sequence>
<evidence type="ECO:0000256" key="2">
    <source>
        <dbReference type="ARBA" id="ARBA00004236"/>
    </source>
</evidence>
<dbReference type="SUPFAM" id="SSF53300">
    <property type="entry name" value="vWA-like"/>
    <property type="match status" value="1"/>
</dbReference>
<proteinExistence type="inferred from homology"/>
<keyword evidence="9" id="KW-0106">Calcium</keyword>
<dbReference type="STRING" id="127582.A0A2Y9QKY6"/>
<feature type="compositionally biased region" description="Polar residues" evidence="15">
    <location>
        <begin position="363"/>
        <end position="383"/>
    </location>
</feature>
<evidence type="ECO:0000313" key="18">
    <source>
        <dbReference type="RefSeq" id="XP_023582547.1"/>
    </source>
</evidence>
<dbReference type="FunFam" id="2.60.40.150:FF:000103">
    <property type="entry name" value="Copine 2"/>
    <property type="match status" value="1"/>
</dbReference>
<dbReference type="GeneID" id="101361842"/>
<dbReference type="SUPFAM" id="SSF49562">
    <property type="entry name" value="C2 domain (Calcium/lipid-binding domain, CaLB)"/>
    <property type="match status" value="2"/>
</dbReference>
<evidence type="ECO:0000256" key="13">
    <source>
        <dbReference type="ARBA" id="ARBA00074827"/>
    </source>
</evidence>
<comment type="subcellular location">
    <subcellularLocation>
        <location evidence="2">Cell membrane</location>
    </subcellularLocation>
    <subcellularLocation>
        <location evidence="3">Cytoplasm</location>
    </subcellularLocation>
    <subcellularLocation>
        <location evidence="1">Nucleus</location>
    </subcellularLocation>
</comment>
<keyword evidence="10" id="KW-0472">Membrane</keyword>
<evidence type="ECO:0000256" key="1">
    <source>
        <dbReference type="ARBA" id="ARBA00004123"/>
    </source>
</evidence>
<dbReference type="AlphaFoldDB" id="A0A2Y9QKY6"/>
<dbReference type="Proteomes" id="UP000248480">
    <property type="component" value="Unplaced"/>
</dbReference>
<dbReference type="GO" id="GO:0046872">
    <property type="term" value="F:metal ion binding"/>
    <property type="evidence" value="ECO:0007669"/>
    <property type="project" value="UniProtKB-KW"/>
</dbReference>
<evidence type="ECO:0000256" key="5">
    <source>
        <dbReference type="ARBA" id="ARBA00022475"/>
    </source>
</evidence>
<dbReference type="InterPro" id="IPR036465">
    <property type="entry name" value="vWFA_dom_sf"/>
</dbReference>
<name>A0A2Y9QKY6_TRIMA</name>
<protein>
    <recommendedName>
        <fullName evidence="13">Copine-2</fullName>
    </recommendedName>
    <alternativeName>
        <fullName evidence="14">Copine II</fullName>
    </alternativeName>
</protein>
<keyword evidence="17" id="KW-1185">Reference proteome</keyword>
<evidence type="ECO:0000256" key="15">
    <source>
        <dbReference type="SAM" id="MobiDB-lite"/>
    </source>
</evidence>
<evidence type="ECO:0000259" key="16">
    <source>
        <dbReference type="PROSITE" id="PS50004"/>
    </source>
</evidence>